<dbReference type="GO" id="GO:0008990">
    <property type="term" value="F:rRNA (guanine-N2-)-methyltransferase activity"/>
    <property type="evidence" value="ECO:0007669"/>
    <property type="project" value="UniProtKB-UniRule"/>
</dbReference>
<name>A0A410H5F0_9GAMM</name>
<keyword evidence="1 2" id="KW-0489">Methyltransferase</keyword>
<dbReference type="Gene3D" id="3.40.50.150">
    <property type="entry name" value="Vaccinia Virus protein VP39"/>
    <property type="match status" value="1"/>
</dbReference>
<proteinExistence type="inferred from homology"/>
<dbReference type="EC" id="2.1.1.242" evidence="1"/>
<dbReference type="EMBL" id="CP035033">
    <property type="protein sequence ID" value="QAB16163.1"/>
    <property type="molecule type" value="Genomic_DNA"/>
</dbReference>
<dbReference type="RefSeq" id="WP_128385424.1">
    <property type="nucleotide sequence ID" value="NZ_CP035033.1"/>
</dbReference>
<evidence type="ECO:0000256" key="1">
    <source>
        <dbReference type="HAMAP-Rule" id="MF_01523"/>
    </source>
</evidence>
<dbReference type="InterPro" id="IPR007536">
    <property type="entry name" value="16SrRNA_methylTrfase_J"/>
</dbReference>
<comment type="similarity">
    <text evidence="1">Belongs to the methyltransferase superfamily. RsmJ family.</text>
</comment>
<protein>
    <recommendedName>
        <fullName evidence="1">Ribosomal RNA small subunit methyltransferase J</fullName>
        <ecNumber evidence="1">2.1.1.242</ecNumber>
    </recommendedName>
    <alternativeName>
        <fullName evidence="1">16S rRNA m2G1516 methyltransferase</fullName>
    </alternativeName>
    <alternativeName>
        <fullName evidence="1">rRNA (guanine-N(2)-)-methyltransferase</fullName>
    </alternativeName>
</protein>
<sequence>MPHTLSVNAEPCPDKAQALAQRLNLPLNEESNAQNDFALGWWPDPKALSETQTFKLALFPPTSGPVYVDFVGGKKNHRRQFGGGKGQPLAKAVAIQDRPRILDATAGMGGDAFVFASLGCDVTLVERSPIVAALLADALERGQQPDVPEDIRQIVERMSLVCADAADYLRAERPNVDVIYLDPMYPEKKKAAAKKDMQALQALVGPDLDSEALLAAALHTAEKRVVVKRPKGAPALKGPEPNATVQSPNTRYDIYSIKALNRPS</sequence>
<dbReference type="Proteomes" id="UP000285478">
    <property type="component" value="Chromosome"/>
</dbReference>
<dbReference type="Pfam" id="PF04445">
    <property type="entry name" value="SAM_MT"/>
    <property type="match status" value="1"/>
</dbReference>
<dbReference type="HAMAP" id="MF_01523">
    <property type="entry name" value="16SrRNA_methyltr_J"/>
    <property type="match status" value="1"/>
</dbReference>
<evidence type="ECO:0000313" key="3">
    <source>
        <dbReference type="Proteomes" id="UP000285478"/>
    </source>
</evidence>
<organism evidence="2 3">
    <name type="scientific">Hydrogenovibrio thermophilus</name>
    <dbReference type="NCBI Taxonomy" id="265883"/>
    <lineage>
        <taxon>Bacteria</taxon>
        <taxon>Pseudomonadati</taxon>
        <taxon>Pseudomonadota</taxon>
        <taxon>Gammaproteobacteria</taxon>
        <taxon>Thiotrichales</taxon>
        <taxon>Piscirickettsiaceae</taxon>
        <taxon>Hydrogenovibrio</taxon>
    </lineage>
</organism>
<dbReference type="PANTHER" id="PTHR36112">
    <property type="entry name" value="RIBOSOMAL RNA SMALL SUBUNIT METHYLTRANSFERASE J"/>
    <property type="match status" value="1"/>
</dbReference>
<keyword evidence="1" id="KW-0698">rRNA processing</keyword>
<dbReference type="SUPFAM" id="SSF53335">
    <property type="entry name" value="S-adenosyl-L-methionine-dependent methyltransferases"/>
    <property type="match status" value="1"/>
</dbReference>
<dbReference type="GO" id="GO:0005737">
    <property type="term" value="C:cytoplasm"/>
    <property type="evidence" value="ECO:0007669"/>
    <property type="project" value="UniProtKB-SubCell"/>
</dbReference>
<accession>A0A410H5F0</accession>
<keyword evidence="3" id="KW-1185">Reference proteome</keyword>
<comment type="function">
    <text evidence="1">Specifically methylates the guanosine in position 1516 of 16S rRNA.</text>
</comment>
<comment type="subcellular location">
    <subcellularLocation>
        <location evidence="1">Cytoplasm</location>
    </subcellularLocation>
</comment>
<reference evidence="2 3" key="1">
    <citation type="journal article" date="2018" name="Environ. Microbiol.">
        <title>Genomes of ubiquitous marine and hypersaline Hydrogenovibrio, Thiomicrorhabdus and Thiomicrospira spp. encode a diversity of mechanisms to sustain chemolithoautotrophy in heterogeneous environments.</title>
        <authorList>
            <person name="Scott K.M."/>
            <person name="Williams J."/>
            <person name="Porter C.M.B."/>
            <person name="Russel S."/>
            <person name="Harmer T.L."/>
            <person name="Paul J.H."/>
            <person name="Antonen K.M."/>
            <person name="Bridges M.K."/>
            <person name="Camper G.J."/>
            <person name="Campla C.K."/>
            <person name="Casella L.G."/>
            <person name="Chase E."/>
            <person name="Conrad J.W."/>
            <person name="Cruz M.C."/>
            <person name="Dunlap D.S."/>
            <person name="Duran L."/>
            <person name="Fahsbender E.M."/>
            <person name="Goldsmith D.B."/>
            <person name="Keeley R.F."/>
            <person name="Kondoff M.R."/>
            <person name="Kussy B.I."/>
            <person name="Lane M.K."/>
            <person name="Lawler S."/>
            <person name="Leigh B.A."/>
            <person name="Lewis C."/>
            <person name="Lostal L.M."/>
            <person name="Marking D."/>
            <person name="Mancera P.A."/>
            <person name="McClenthan E.C."/>
            <person name="McIntyre E.A."/>
            <person name="Mine J.A."/>
            <person name="Modi S."/>
            <person name="Moore B.D."/>
            <person name="Morgan W.A."/>
            <person name="Nelson K.M."/>
            <person name="Nguyen K.N."/>
            <person name="Ogburn N."/>
            <person name="Parrino D.G."/>
            <person name="Pedapudi A.D."/>
            <person name="Pelham R.P."/>
            <person name="Preece A.M."/>
            <person name="Rampersad E.A."/>
            <person name="Richardson J.C."/>
            <person name="Rodgers C.M."/>
            <person name="Schaffer B.L."/>
            <person name="Sheridan N.E."/>
            <person name="Solone M.R."/>
            <person name="Staley Z.R."/>
            <person name="Tabuchi M."/>
            <person name="Waide R.J."/>
            <person name="Wanjugi P.W."/>
            <person name="Young S."/>
            <person name="Clum A."/>
            <person name="Daum C."/>
            <person name="Huntemann M."/>
            <person name="Ivanova N."/>
            <person name="Kyrpides N."/>
            <person name="Mikhailova N."/>
            <person name="Palaniappan K."/>
            <person name="Pillay M."/>
            <person name="Reddy T.B.K."/>
            <person name="Shapiro N."/>
            <person name="Stamatis D."/>
            <person name="Varghese N."/>
            <person name="Woyke T."/>
            <person name="Boden R."/>
            <person name="Freyermuth S.K."/>
            <person name="Kerfeld C.A."/>
        </authorList>
    </citation>
    <scope>NUCLEOTIDE SEQUENCE [LARGE SCALE GENOMIC DNA]</scope>
    <source>
        <strain evidence="2 3">JR-2</strain>
    </source>
</reference>
<keyword evidence="1" id="KW-0963">Cytoplasm</keyword>
<dbReference type="KEGG" id="htr:EPV75_11050"/>
<dbReference type="InterPro" id="IPR029063">
    <property type="entry name" value="SAM-dependent_MTases_sf"/>
</dbReference>
<feature type="binding site" evidence="1">
    <location>
        <begin position="126"/>
        <end position="127"/>
    </location>
    <ligand>
        <name>S-adenosyl-L-methionine</name>
        <dbReference type="ChEBI" id="CHEBI:59789"/>
    </ligand>
</feature>
<gene>
    <name evidence="1" type="primary">rsmJ</name>
    <name evidence="2" type="ORF">EPV75_11050</name>
</gene>
<feature type="binding site" evidence="1">
    <location>
        <position position="182"/>
    </location>
    <ligand>
        <name>S-adenosyl-L-methionine</name>
        <dbReference type="ChEBI" id="CHEBI:59789"/>
    </ligand>
</feature>
<comment type="catalytic activity">
    <reaction evidence="1">
        <text>guanosine(1516) in 16S rRNA + S-adenosyl-L-methionine = N(2)-methylguanosine(1516) in 16S rRNA + S-adenosyl-L-homocysteine + H(+)</text>
        <dbReference type="Rhea" id="RHEA:43220"/>
        <dbReference type="Rhea" id="RHEA-COMP:10412"/>
        <dbReference type="Rhea" id="RHEA-COMP:10413"/>
        <dbReference type="ChEBI" id="CHEBI:15378"/>
        <dbReference type="ChEBI" id="CHEBI:57856"/>
        <dbReference type="ChEBI" id="CHEBI:59789"/>
        <dbReference type="ChEBI" id="CHEBI:74269"/>
        <dbReference type="ChEBI" id="CHEBI:74481"/>
        <dbReference type="EC" id="2.1.1.242"/>
    </reaction>
</comment>
<keyword evidence="1 2" id="KW-0808">Transferase</keyword>
<dbReference type="PANTHER" id="PTHR36112:SF1">
    <property type="entry name" value="RIBOSOMAL RNA SMALL SUBUNIT METHYLTRANSFERASE J"/>
    <property type="match status" value="1"/>
</dbReference>
<comment type="caution">
    <text evidence="1">Lacks conserved residue(s) required for the propagation of feature annotation.</text>
</comment>
<dbReference type="AlphaFoldDB" id="A0A410H5F0"/>
<keyword evidence="1" id="KW-0949">S-adenosyl-L-methionine</keyword>
<evidence type="ECO:0000313" key="2">
    <source>
        <dbReference type="EMBL" id="QAB16163.1"/>
    </source>
</evidence>
<dbReference type="CDD" id="cd02440">
    <property type="entry name" value="AdoMet_MTases"/>
    <property type="match status" value="1"/>
</dbReference>